<accession>A0A148KL10</accession>
<reference evidence="3" key="1">
    <citation type="submission" date="2016-02" db="EMBL/GenBank/DDBJ databases">
        <authorList>
            <person name="Schultz-Johansen M."/>
            <person name="Glaring M.A."/>
            <person name="Bech P.K."/>
            <person name="Stougaard P."/>
        </authorList>
    </citation>
    <scope>NUCLEOTIDE SEQUENCE [LARGE SCALE GENOMIC DNA]</scope>
    <source>
        <strain evidence="3">S66</strain>
    </source>
</reference>
<dbReference type="OrthoDB" id="6333024at2"/>
<dbReference type="AlphaFoldDB" id="A0A148KL10"/>
<dbReference type="Proteomes" id="UP000070299">
    <property type="component" value="Unassembled WGS sequence"/>
</dbReference>
<feature type="signal peptide" evidence="1">
    <location>
        <begin position="1"/>
        <end position="21"/>
    </location>
</feature>
<protein>
    <recommendedName>
        <fullName evidence="4">Glycine zipper 2TM domain-containing protein</fullName>
    </recommendedName>
</protein>
<evidence type="ECO:0000313" key="2">
    <source>
        <dbReference type="EMBL" id="KXI26993.1"/>
    </source>
</evidence>
<evidence type="ECO:0008006" key="4">
    <source>
        <dbReference type="Google" id="ProtNLM"/>
    </source>
</evidence>
<evidence type="ECO:0000256" key="1">
    <source>
        <dbReference type="SAM" id="SignalP"/>
    </source>
</evidence>
<organism evidence="2 3">
    <name type="scientific">Paraglaciecola hydrolytica</name>
    <dbReference type="NCBI Taxonomy" id="1799789"/>
    <lineage>
        <taxon>Bacteria</taxon>
        <taxon>Pseudomonadati</taxon>
        <taxon>Pseudomonadota</taxon>
        <taxon>Gammaproteobacteria</taxon>
        <taxon>Alteromonadales</taxon>
        <taxon>Alteromonadaceae</taxon>
        <taxon>Paraglaciecola</taxon>
    </lineage>
</organism>
<keyword evidence="1" id="KW-0732">Signal</keyword>
<gene>
    <name evidence="2" type="ORF">AX660_02555</name>
</gene>
<evidence type="ECO:0000313" key="3">
    <source>
        <dbReference type="Proteomes" id="UP000070299"/>
    </source>
</evidence>
<dbReference type="PROSITE" id="PS51257">
    <property type="entry name" value="PROKAR_LIPOPROTEIN"/>
    <property type="match status" value="1"/>
</dbReference>
<name>A0A148KL10_9ALTE</name>
<dbReference type="EMBL" id="LSNE01000018">
    <property type="protein sequence ID" value="KXI26993.1"/>
    <property type="molecule type" value="Genomic_DNA"/>
</dbReference>
<comment type="caution">
    <text evidence="2">The sequence shown here is derived from an EMBL/GenBank/DDBJ whole genome shotgun (WGS) entry which is preliminary data.</text>
</comment>
<proteinExistence type="predicted"/>
<dbReference type="RefSeq" id="WP_068381958.1">
    <property type="nucleotide sequence ID" value="NZ_LSNE01000018.1"/>
</dbReference>
<keyword evidence="3" id="KW-1185">Reference proteome</keyword>
<feature type="chain" id="PRO_5007550185" description="Glycine zipper 2TM domain-containing protein" evidence="1">
    <location>
        <begin position="22"/>
        <end position="157"/>
    </location>
</feature>
<sequence length="157" mass="17027">MQRKLMFLPLMLGLATLYGCANSNDYDRQAKNQFVTEFFALVENVEKVRFKSYVGEGMAVGAVDGLLNSSRGNRDDMIAGAIVGAFFGGLLTAVFEGSTTGYEYQLQAVDGDIVNVIVDKKAADEGDCVIVRVAGDVRISKIPIDLCIEAAKEYPQI</sequence>